<reference evidence="2" key="1">
    <citation type="journal article" date="2020" name="Stud. Mycol.">
        <title>101 Dothideomycetes genomes: a test case for predicting lifestyles and emergence of pathogens.</title>
        <authorList>
            <person name="Haridas S."/>
            <person name="Albert R."/>
            <person name="Binder M."/>
            <person name="Bloem J."/>
            <person name="Labutti K."/>
            <person name="Salamov A."/>
            <person name="Andreopoulos B."/>
            <person name="Baker S."/>
            <person name="Barry K."/>
            <person name="Bills G."/>
            <person name="Bluhm B."/>
            <person name="Cannon C."/>
            <person name="Castanera R."/>
            <person name="Culley D."/>
            <person name="Daum C."/>
            <person name="Ezra D."/>
            <person name="Gonzalez J."/>
            <person name="Henrissat B."/>
            <person name="Kuo A."/>
            <person name="Liang C."/>
            <person name="Lipzen A."/>
            <person name="Lutzoni F."/>
            <person name="Magnuson J."/>
            <person name="Mondo S."/>
            <person name="Nolan M."/>
            <person name="Ohm R."/>
            <person name="Pangilinan J."/>
            <person name="Park H.-J."/>
            <person name="Ramirez L."/>
            <person name="Alfaro M."/>
            <person name="Sun H."/>
            <person name="Tritt A."/>
            <person name="Yoshinaga Y."/>
            <person name="Zwiers L.-H."/>
            <person name="Turgeon B."/>
            <person name="Goodwin S."/>
            <person name="Spatafora J."/>
            <person name="Crous P."/>
            <person name="Grigoriev I."/>
        </authorList>
    </citation>
    <scope>NUCLEOTIDE SEQUENCE</scope>
    <source>
        <strain evidence="2">CBS 473.64</strain>
    </source>
</reference>
<dbReference type="Proteomes" id="UP000799753">
    <property type="component" value="Unassembled WGS sequence"/>
</dbReference>
<sequence>MVGTNSIPFSGSSTPAGTTTRSNSFNESPSQKHSITKLWKDIKHAVAEHHHSVNAAYLSYYGQGVAGAPRRSASCIGTDEWVRDGKDRGKTG</sequence>
<evidence type="ECO:0000313" key="2">
    <source>
        <dbReference type="EMBL" id="KAF2635011.1"/>
    </source>
</evidence>
<evidence type="ECO:0000256" key="1">
    <source>
        <dbReference type="SAM" id="MobiDB-lite"/>
    </source>
</evidence>
<organism evidence="2 3">
    <name type="scientific">Massarina eburnea CBS 473.64</name>
    <dbReference type="NCBI Taxonomy" id="1395130"/>
    <lineage>
        <taxon>Eukaryota</taxon>
        <taxon>Fungi</taxon>
        <taxon>Dikarya</taxon>
        <taxon>Ascomycota</taxon>
        <taxon>Pezizomycotina</taxon>
        <taxon>Dothideomycetes</taxon>
        <taxon>Pleosporomycetidae</taxon>
        <taxon>Pleosporales</taxon>
        <taxon>Massarineae</taxon>
        <taxon>Massarinaceae</taxon>
        <taxon>Massarina</taxon>
    </lineage>
</organism>
<gene>
    <name evidence="2" type="ORF">P280DRAFT_523483</name>
</gene>
<name>A0A6A6RKL9_9PLEO</name>
<dbReference type="AlphaFoldDB" id="A0A6A6RKL9"/>
<feature type="region of interest" description="Disordered" evidence="1">
    <location>
        <begin position="1"/>
        <end position="34"/>
    </location>
</feature>
<keyword evidence="3" id="KW-1185">Reference proteome</keyword>
<accession>A0A6A6RKL9</accession>
<dbReference type="EMBL" id="MU006811">
    <property type="protein sequence ID" value="KAF2635011.1"/>
    <property type="molecule type" value="Genomic_DNA"/>
</dbReference>
<feature type="compositionally biased region" description="Polar residues" evidence="1">
    <location>
        <begin position="1"/>
        <end position="33"/>
    </location>
</feature>
<dbReference type="OrthoDB" id="3494771at2759"/>
<protein>
    <submittedName>
        <fullName evidence="2">Uncharacterized protein</fullName>
    </submittedName>
</protein>
<proteinExistence type="predicted"/>
<evidence type="ECO:0000313" key="3">
    <source>
        <dbReference type="Proteomes" id="UP000799753"/>
    </source>
</evidence>